<keyword evidence="3" id="KW-1185">Reference proteome</keyword>
<dbReference type="EMBL" id="JAJEQN010000015">
    <property type="protein sequence ID" value="MCC2221490.1"/>
    <property type="molecule type" value="Genomic_DNA"/>
</dbReference>
<protein>
    <submittedName>
        <fullName evidence="2">Extracellular solute-binding protein</fullName>
    </submittedName>
</protein>
<accession>A0AAE3E494</accession>
<organism evidence="2 3">
    <name type="scientific">Anthropogastromicrobium aceti</name>
    <dbReference type="NCBI Taxonomy" id="2981768"/>
    <lineage>
        <taxon>Bacteria</taxon>
        <taxon>Bacillati</taxon>
        <taxon>Bacillota</taxon>
        <taxon>Clostridia</taxon>
        <taxon>Lachnospirales</taxon>
        <taxon>Lachnospiraceae</taxon>
        <taxon>Anthropogastromicrobium</taxon>
    </lineage>
</organism>
<evidence type="ECO:0000313" key="3">
    <source>
        <dbReference type="Proteomes" id="UP001198200"/>
    </source>
</evidence>
<comment type="caution">
    <text evidence="2">The sequence shown here is derived from an EMBL/GenBank/DDBJ whole genome shotgun (WGS) entry which is preliminary data.</text>
</comment>
<name>A0AAE3E494_9FIRM</name>
<sequence length="550" mass="62239">MAFGALPVMAEETSTEEASTEAATEVVESDQVENNWEPFAENVTLRVPVYDRGVEGVPDVTNNYWTQWIQENFGDKYNITVEYVPITRTDVMTSYALLAADQNLPTILMEYDYPKLSTWVNDGYLTSFDMDAFKEVAPNYYARMEADGQIPYTTIGDETYFALASNPNYNINYTWQTFVRMDWLKKVGYDHVPTKRDEYLDAMKKIQEAGLCEHPGGGTMITGLGSDQNHAYREYPFNELDWAMYGDYNIPALGTDANYNLLKRANEDYNNGITDPEYYLIDGETAKANFINGDAYSYGCYISSDMPVLTSFYETNPDAELAIYPVVTEDDTAADGITVTPAYRSNNPFGMMVGFSSSATEDELKAAWMYLEWMCNDDVLFTMQYGIEGENFNYNEDGLPVSVADYSGDYKQGYNSSGDYWSCETASKAAGTIEDVIYATTPHNLPQDFTQDVIDFYYARQEIAEKYAVADCLYASSMENTSEYQQTLVTLYKEARDTLTMCAPEEFDEKYQQYTDDFNDAGFADIVEERKAAFEDGNTTKLPEAQKAAE</sequence>
<dbReference type="Gene3D" id="3.40.190.10">
    <property type="entry name" value="Periplasmic binding protein-like II"/>
    <property type="match status" value="2"/>
</dbReference>
<dbReference type="RefSeq" id="WP_308731627.1">
    <property type="nucleotide sequence ID" value="NZ_JAJEQN010000015.1"/>
</dbReference>
<dbReference type="Proteomes" id="UP001198200">
    <property type="component" value="Unassembled WGS sequence"/>
</dbReference>
<dbReference type="Pfam" id="PF13416">
    <property type="entry name" value="SBP_bac_8"/>
    <property type="match status" value="1"/>
</dbReference>
<feature type="region of interest" description="Disordered" evidence="1">
    <location>
        <begin position="1"/>
        <end position="20"/>
    </location>
</feature>
<dbReference type="SUPFAM" id="SSF53850">
    <property type="entry name" value="Periplasmic binding protein-like II"/>
    <property type="match status" value="1"/>
</dbReference>
<gene>
    <name evidence="2" type="ORF">LKD48_07550</name>
</gene>
<evidence type="ECO:0000313" key="2">
    <source>
        <dbReference type="EMBL" id="MCC2221490.1"/>
    </source>
</evidence>
<proteinExistence type="predicted"/>
<reference evidence="2 3" key="1">
    <citation type="submission" date="2021-10" db="EMBL/GenBank/DDBJ databases">
        <title>Anaerobic single-cell dispensing facilitates the cultivation of human gut bacteria.</title>
        <authorList>
            <person name="Afrizal A."/>
        </authorList>
    </citation>
    <scope>NUCLEOTIDE SEQUENCE [LARGE SCALE GENOMIC DNA]</scope>
    <source>
        <strain evidence="2 3">CLA-AA-H224</strain>
    </source>
</reference>
<evidence type="ECO:0000256" key="1">
    <source>
        <dbReference type="SAM" id="MobiDB-lite"/>
    </source>
</evidence>
<dbReference type="AlphaFoldDB" id="A0AAE3E494"/>
<dbReference type="InterPro" id="IPR006059">
    <property type="entry name" value="SBP"/>
</dbReference>